<organism evidence="10 11">
    <name type="scientific">Hyaloscypha hepaticicola</name>
    <dbReference type="NCBI Taxonomy" id="2082293"/>
    <lineage>
        <taxon>Eukaryota</taxon>
        <taxon>Fungi</taxon>
        <taxon>Dikarya</taxon>
        <taxon>Ascomycota</taxon>
        <taxon>Pezizomycotina</taxon>
        <taxon>Leotiomycetes</taxon>
        <taxon>Helotiales</taxon>
        <taxon>Hyaloscyphaceae</taxon>
        <taxon>Hyaloscypha</taxon>
    </lineage>
</organism>
<dbReference type="PANTHER" id="PTHR46179:SF13">
    <property type="entry name" value="C2H2-TYPE DOMAIN-CONTAINING PROTEIN"/>
    <property type="match status" value="1"/>
</dbReference>
<evidence type="ECO:0000256" key="6">
    <source>
        <dbReference type="ARBA" id="ARBA00023163"/>
    </source>
</evidence>
<reference evidence="10 11" key="1">
    <citation type="submission" date="2016-05" db="EMBL/GenBank/DDBJ databases">
        <title>A degradative enzymes factory behind the ericoid mycorrhizal symbiosis.</title>
        <authorList>
            <consortium name="DOE Joint Genome Institute"/>
            <person name="Martino E."/>
            <person name="Morin E."/>
            <person name="Grelet G."/>
            <person name="Kuo A."/>
            <person name="Kohler A."/>
            <person name="Daghino S."/>
            <person name="Barry K."/>
            <person name="Choi C."/>
            <person name="Cichocki N."/>
            <person name="Clum A."/>
            <person name="Copeland A."/>
            <person name="Hainaut M."/>
            <person name="Haridas S."/>
            <person name="Labutti K."/>
            <person name="Lindquist E."/>
            <person name="Lipzen A."/>
            <person name="Khouja H.-R."/>
            <person name="Murat C."/>
            <person name="Ohm R."/>
            <person name="Olson A."/>
            <person name="Spatafora J."/>
            <person name="Veneault-Fourrey C."/>
            <person name="Henrissat B."/>
            <person name="Grigoriev I."/>
            <person name="Martin F."/>
            <person name="Perotto S."/>
        </authorList>
    </citation>
    <scope>NUCLEOTIDE SEQUENCE [LARGE SCALE GENOMIC DNA]</scope>
    <source>
        <strain evidence="10 11">UAMH 7357</strain>
    </source>
</reference>
<evidence type="ECO:0000313" key="10">
    <source>
        <dbReference type="EMBL" id="PMD26947.1"/>
    </source>
</evidence>
<keyword evidence="7" id="KW-0539">Nucleus</keyword>
<dbReference type="Gene3D" id="3.30.160.60">
    <property type="entry name" value="Classic Zinc Finger"/>
    <property type="match status" value="1"/>
</dbReference>
<dbReference type="InterPro" id="IPR059095">
    <property type="entry name" value="Znf_C2H2_17_2nd"/>
</dbReference>
<dbReference type="GO" id="GO:0005634">
    <property type="term" value="C:nucleus"/>
    <property type="evidence" value="ECO:0007669"/>
    <property type="project" value="UniProtKB-SubCell"/>
</dbReference>
<keyword evidence="4" id="KW-0862">Zinc</keyword>
<evidence type="ECO:0000313" key="11">
    <source>
        <dbReference type="Proteomes" id="UP000235672"/>
    </source>
</evidence>
<dbReference type="AlphaFoldDB" id="A0A2J6QL03"/>
<dbReference type="InterPro" id="IPR036236">
    <property type="entry name" value="Znf_C2H2_sf"/>
</dbReference>
<protein>
    <recommendedName>
        <fullName evidence="9">C2H2-type domain-containing protein</fullName>
    </recommendedName>
</protein>
<dbReference type="OrthoDB" id="5305647at2759"/>
<comment type="subcellular location">
    <subcellularLocation>
        <location evidence="1">Nucleus</location>
    </subcellularLocation>
</comment>
<feature type="region of interest" description="Disordered" evidence="8">
    <location>
        <begin position="1"/>
        <end position="22"/>
    </location>
</feature>
<feature type="region of interest" description="Disordered" evidence="8">
    <location>
        <begin position="116"/>
        <end position="160"/>
    </location>
</feature>
<dbReference type="PANTHER" id="PTHR46179">
    <property type="entry name" value="ZINC FINGER PROTEIN"/>
    <property type="match status" value="1"/>
</dbReference>
<evidence type="ECO:0000256" key="1">
    <source>
        <dbReference type="ARBA" id="ARBA00004123"/>
    </source>
</evidence>
<dbReference type="GO" id="GO:0008270">
    <property type="term" value="F:zinc ion binding"/>
    <property type="evidence" value="ECO:0007669"/>
    <property type="project" value="UniProtKB-KW"/>
</dbReference>
<evidence type="ECO:0000256" key="2">
    <source>
        <dbReference type="ARBA" id="ARBA00022723"/>
    </source>
</evidence>
<dbReference type="InterPro" id="IPR059009">
    <property type="entry name" value="Znf_C2H2_17_1st"/>
</dbReference>
<evidence type="ECO:0000256" key="8">
    <source>
        <dbReference type="SAM" id="MobiDB-lite"/>
    </source>
</evidence>
<keyword evidence="5" id="KW-0805">Transcription regulation</keyword>
<dbReference type="Proteomes" id="UP000235672">
    <property type="component" value="Unassembled WGS sequence"/>
</dbReference>
<dbReference type="STRING" id="1745343.A0A2J6QL03"/>
<gene>
    <name evidence="10" type="ORF">NA56DRAFT_300868</name>
</gene>
<keyword evidence="11" id="KW-1185">Reference proteome</keyword>
<accession>A0A2J6QL03</accession>
<evidence type="ECO:0000256" key="7">
    <source>
        <dbReference type="ARBA" id="ARBA00023242"/>
    </source>
</evidence>
<dbReference type="InterPro" id="IPR013087">
    <property type="entry name" value="Znf_C2H2_type"/>
</dbReference>
<keyword evidence="2" id="KW-0479">Metal-binding</keyword>
<dbReference type="InterPro" id="IPR051061">
    <property type="entry name" value="Zinc_finger_trans_reg"/>
</dbReference>
<name>A0A2J6QL03_9HELO</name>
<dbReference type="Pfam" id="PF26177">
    <property type="entry name" value="zf_C2H2_17_1st"/>
    <property type="match status" value="1"/>
</dbReference>
<evidence type="ECO:0000256" key="5">
    <source>
        <dbReference type="ARBA" id="ARBA00023015"/>
    </source>
</evidence>
<dbReference type="EMBL" id="KZ613467">
    <property type="protein sequence ID" value="PMD26947.1"/>
    <property type="molecule type" value="Genomic_DNA"/>
</dbReference>
<keyword evidence="6" id="KW-0804">Transcription</keyword>
<dbReference type="SUPFAM" id="SSF57667">
    <property type="entry name" value="beta-beta-alpha zinc fingers"/>
    <property type="match status" value="1"/>
</dbReference>
<evidence type="ECO:0000256" key="4">
    <source>
        <dbReference type="ARBA" id="ARBA00022833"/>
    </source>
</evidence>
<evidence type="ECO:0000256" key="3">
    <source>
        <dbReference type="ARBA" id="ARBA00022771"/>
    </source>
</evidence>
<sequence length="194" mass="21614">MSNSSSVIDPANGITEPGDSNAKTALRCQFPDCPENREFFTESALNKHEDKHKKPYLCAVPGCRHPRFGDKGGLDRHKREVHGSKIYRCPITSCKGNAKGFARKYNLFEHQKRCHPGLPMRTSRQSAGVERKGLEEAQDGDGEASSPDTMGMGDVPVSGSRRLHEKIRALEALRIEIDRDIETLKRTVDILEVS</sequence>
<feature type="domain" description="C2H2-type" evidence="9">
    <location>
        <begin position="26"/>
        <end position="52"/>
    </location>
</feature>
<evidence type="ECO:0000259" key="9">
    <source>
        <dbReference type="SMART" id="SM00355"/>
    </source>
</evidence>
<feature type="domain" description="C2H2-type" evidence="9">
    <location>
        <begin position="87"/>
        <end position="115"/>
    </location>
</feature>
<dbReference type="Pfam" id="PF26176">
    <property type="entry name" value="zf_C2H2_17_2"/>
    <property type="match status" value="1"/>
</dbReference>
<feature type="domain" description="C2H2-type" evidence="9">
    <location>
        <begin position="56"/>
        <end position="82"/>
    </location>
</feature>
<keyword evidence="3" id="KW-0863">Zinc-finger</keyword>
<dbReference type="GO" id="GO:0006357">
    <property type="term" value="P:regulation of transcription by RNA polymerase II"/>
    <property type="evidence" value="ECO:0007669"/>
    <property type="project" value="TreeGrafter"/>
</dbReference>
<proteinExistence type="predicted"/>
<dbReference type="SMART" id="SM00355">
    <property type="entry name" value="ZnF_C2H2"/>
    <property type="match status" value="3"/>
</dbReference>